<dbReference type="SUPFAM" id="SSF56112">
    <property type="entry name" value="Protein kinase-like (PK-like)"/>
    <property type="match status" value="1"/>
</dbReference>
<keyword evidence="1" id="KW-0808">Transferase</keyword>
<dbReference type="InterPro" id="IPR011009">
    <property type="entry name" value="Kinase-like_dom_sf"/>
</dbReference>
<dbReference type="EMBL" id="FOXM01000001">
    <property type="protein sequence ID" value="SFP23351.1"/>
    <property type="molecule type" value="Genomic_DNA"/>
</dbReference>
<dbReference type="PIRSF" id="PIRSF026326">
    <property type="entry name" value="InaA"/>
    <property type="match status" value="1"/>
</dbReference>
<name>A0A1I5NQ40_9GAMM</name>
<gene>
    <name evidence="1" type="ORF">SAMN05216229_10188</name>
</gene>
<evidence type="ECO:0000313" key="1">
    <source>
        <dbReference type="EMBL" id="SFP23351.1"/>
    </source>
</evidence>
<dbReference type="InterPro" id="IPR027023">
    <property type="entry name" value="Put_LipoPS_kinase_InaA"/>
</dbReference>
<keyword evidence="1" id="KW-0418">Kinase</keyword>
<accession>A0A1I5NQ40</accession>
<dbReference type="Proteomes" id="UP000243084">
    <property type="component" value="Unassembled WGS sequence"/>
</dbReference>
<dbReference type="RefSeq" id="WP_092427152.1">
    <property type="nucleotide sequence ID" value="NZ_FOXM01000001.1"/>
</dbReference>
<dbReference type="OrthoDB" id="5405319at2"/>
<proteinExistence type="predicted"/>
<dbReference type="Pfam" id="PF06293">
    <property type="entry name" value="Kdo"/>
    <property type="match status" value="1"/>
</dbReference>
<reference evidence="2" key="1">
    <citation type="submission" date="2016-10" db="EMBL/GenBank/DDBJ databases">
        <authorList>
            <person name="Varghese N."/>
            <person name="Submissions S."/>
        </authorList>
    </citation>
    <scope>NUCLEOTIDE SEQUENCE [LARGE SCALE GENOMIC DNA]</scope>
    <source>
        <strain evidence="2">JCM 18195</strain>
    </source>
</reference>
<organism evidence="1 2">
    <name type="scientific">Geopseudomonas sagittaria</name>
    <dbReference type="NCBI Taxonomy" id="1135990"/>
    <lineage>
        <taxon>Bacteria</taxon>
        <taxon>Pseudomonadati</taxon>
        <taxon>Pseudomonadota</taxon>
        <taxon>Gammaproteobacteria</taxon>
        <taxon>Pseudomonadales</taxon>
        <taxon>Pseudomonadaceae</taxon>
        <taxon>Geopseudomonas</taxon>
    </lineage>
</organism>
<sequence length="232" mass="27023">MGSLLASLQAMPQEQAFDRWLAEPGEWVEAPNERRGGMSGVQRVRSGDGRLLYRKQQVDHDYRDWRHPLGEPTVLREERALRAFAALGVRVPQLLFCATRRRHGHRLGLLVTAALDGFTSLEDCYARGEQLRWDAALQARIFHQLGEMLARLHRARWQHGCLYPKHIFVRIDTDGRVELALLDLEKSRRRLSARRAARHDLRQLRRHSSWGEQEWRSLGYGYHCIPGHRIEV</sequence>
<protein>
    <submittedName>
        <fullName evidence="1">Lipopolysaccharide kinase (Kdo/WaaP) family protein</fullName>
    </submittedName>
</protein>
<dbReference type="AlphaFoldDB" id="A0A1I5NQ40"/>
<keyword evidence="2" id="KW-1185">Reference proteome</keyword>
<dbReference type="GO" id="GO:0016301">
    <property type="term" value="F:kinase activity"/>
    <property type="evidence" value="ECO:0007669"/>
    <property type="project" value="UniProtKB-KW"/>
</dbReference>
<evidence type="ECO:0000313" key="2">
    <source>
        <dbReference type="Proteomes" id="UP000243084"/>
    </source>
</evidence>